<dbReference type="PANTHER" id="PTHR23423">
    <property type="entry name" value="ORGANIC SOLUTE TRANSPORTER-RELATED"/>
    <property type="match status" value="1"/>
</dbReference>
<protein>
    <submittedName>
        <fullName evidence="9">Protein LAZ1 homolog 1 isoform X3</fullName>
    </submittedName>
</protein>
<dbReference type="GO" id="GO:0016020">
    <property type="term" value="C:membrane"/>
    <property type="evidence" value="ECO:0007669"/>
    <property type="project" value="UniProtKB-SubCell"/>
</dbReference>
<keyword evidence="3 6" id="KW-1133">Transmembrane helix</keyword>
<keyword evidence="4 6" id="KW-0472">Membrane</keyword>
<feature type="region of interest" description="Disordered" evidence="5">
    <location>
        <begin position="388"/>
        <end position="417"/>
    </location>
</feature>
<reference evidence="9" key="1">
    <citation type="submission" date="2025-08" db="UniProtKB">
        <authorList>
            <consortium name="RefSeq"/>
        </authorList>
    </citation>
    <scope>IDENTIFICATION</scope>
    <source>
        <tissue evidence="9">Fruit stalk</tissue>
    </source>
</reference>
<dbReference type="Proteomes" id="UP000515121">
    <property type="component" value="Unplaced"/>
</dbReference>
<feature type="chain" id="PRO_5027907320" evidence="7">
    <location>
        <begin position="20"/>
        <end position="417"/>
    </location>
</feature>
<feature type="transmembrane region" description="Helical" evidence="6">
    <location>
        <begin position="113"/>
        <end position="134"/>
    </location>
</feature>
<feature type="transmembrane region" description="Helical" evidence="6">
    <location>
        <begin position="196"/>
        <end position="216"/>
    </location>
</feature>
<proteinExistence type="predicted"/>
<evidence type="ECO:0000313" key="9">
    <source>
        <dbReference type="RefSeq" id="XP_022773346.1"/>
    </source>
</evidence>
<evidence type="ECO:0000256" key="5">
    <source>
        <dbReference type="SAM" id="MobiDB-lite"/>
    </source>
</evidence>
<keyword evidence="2 6" id="KW-0812">Transmembrane</keyword>
<feature type="signal peptide" evidence="7">
    <location>
        <begin position="1"/>
        <end position="19"/>
    </location>
</feature>
<keyword evidence="7" id="KW-0732">Signal</keyword>
<dbReference type="SMART" id="SM01417">
    <property type="entry name" value="Solute_trans_a"/>
    <property type="match status" value="1"/>
</dbReference>
<evidence type="ECO:0000256" key="4">
    <source>
        <dbReference type="ARBA" id="ARBA00023136"/>
    </source>
</evidence>
<organism evidence="8 9">
    <name type="scientific">Durio zibethinus</name>
    <name type="common">Durian</name>
    <dbReference type="NCBI Taxonomy" id="66656"/>
    <lineage>
        <taxon>Eukaryota</taxon>
        <taxon>Viridiplantae</taxon>
        <taxon>Streptophyta</taxon>
        <taxon>Embryophyta</taxon>
        <taxon>Tracheophyta</taxon>
        <taxon>Spermatophyta</taxon>
        <taxon>Magnoliopsida</taxon>
        <taxon>eudicotyledons</taxon>
        <taxon>Gunneridae</taxon>
        <taxon>Pentapetalae</taxon>
        <taxon>rosids</taxon>
        <taxon>malvids</taxon>
        <taxon>Malvales</taxon>
        <taxon>Malvaceae</taxon>
        <taxon>Helicteroideae</taxon>
        <taxon>Durio</taxon>
    </lineage>
</organism>
<dbReference type="InterPro" id="IPR005178">
    <property type="entry name" value="Ostalpha/TMEM184C"/>
</dbReference>
<accession>A0A6P6B932</accession>
<evidence type="ECO:0000256" key="7">
    <source>
        <dbReference type="SAM" id="SignalP"/>
    </source>
</evidence>
<gene>
    <name evidence="9" type="primary">LOC111315687</name>
</gene>
<sequence length="417" mass="47669">MGWRGVFYSSLFLLTLVESSSRSEKILLPYLGAQKAVEFSWPVFSASIFVFVALVLSMYLIFEHLASYNQPEEQKFLIGLILMVPVYALESVGRSVQLNSWKDWYLGPKFYHAVKIGIVQYMILKMICALLAMILESFGVYGEGKFEWRYGYPYLAVVLNFSQTWALYCLVQFYAVIKEKLEPIRPLAKFLTFKSIVFLTWWQGVAIAFLFSMGAFKGSLAQELKTRIQDYIICIEMGVAAVVHLYVFPAVSYKRGERCVRNVAVMTDYASLGTPPDPEEVRDCERSTRMRLGRHYEREKHLNFPQSVRDVVLGSGEIIVDDMKYTVSHVVEPVERGIAKINETFHQISENVKRHKEERRRSSKDDSYLIPLNSWNREFSEARDNLVEGSASDGGLANGKKNHVHPKAAASGKRTAR</sequence>
<dbReference type="AlphaFoldDB" id="A0A6P6B932"/>
<evidence type="ECO:0000256" key="6">
    <source>
        <dbReference type="SAM" id="Phobius"/>
    </source>
</evidence>
<dbReference type="Pfam" id="PF03619">
    <property type="entry name" value="Solute_trans_a"/>
    <property type="match status" value="2"/>
</dbReference>
<feature type="transmembrane region" description="Helical" evidence="6">
    <location>
        <begin position="74"/>
        <end position="93"/>
    </location>
</feature>
<feature type="transmembrane region" description="Helical" evidence="6">
    <location>
        <begin position="154"/>
        <end position="176"/>
    </location>
</feature>
<keyword evidence="8" id="KW-1185">Reference proteome</keyword>
<comment type="subcellular location">
    <subcellularLocation>
        <location evidence="1">Membrane</location>
        <topology evidence="1">Multi-pass membrane protein</topology>
    </subcellularLocation>
</comment>
<name>A0A6P6B932_DURZI</name>
<evidence type="ECO:0000256" key="1">
    <source>
        <dbReference type="ARBA" id="ARBA00004141"/>
    </source>
</evidence>
<dbReference type="GeneID" id="111315687"/>
<evidence type="ECO:0000256" key="2">
    <source>
        <dbReference type="ARBA" id="ARBA00022692"/>
    </source>
</evidence>
<feature type="transmembrane region" description="Helical" evidence="6">
    <location>
        <begin position="39"/>
        <end position="62"/>
    </location>
</feature>
<feature type="transmembrane region" description="Helical" evidence="6">
    <location>
        <begin position="228"/>
        <end position="248"/>
    </location>
</feature>
<evidence type="ECO:0000313" key="8">
    <source>
        <dbReference type="Proteomes" id="UP000515121"/>
    </source>
</evidence>
<dbReference type="RefSeq" id="XP_022773346.1">
    <property type="nucleotide sequence ID" value="XM_022917611.1"/>
</dbReference>
<evidence type="ECO:0000256" key="3">
    <source>
        <dbReference type="ARBA" id="ARBA00022989"/>
    </source>
</evidence>